<reference evidence="1" key="1">
    <citation type="journal article" date="2023" name="Plant J.">
        <title>Genome sequences and population genomics provide insights into the demographic history, inbreeding, and mutation load of two 'living fossil' tree species of Dipteronia.</title>
        <authorList>
            <person name="Feng Y."/>
            <person name="Comes H.P."/>
            <person name="Chen J."/>
            <person name="Zhu S."/>
            <person name="Lu R."/>
            <person name="Zhang X."/>
            <person name="Li P."/>
            <person name="Qiu J."/>
            <person name="Olsen K.M."/>
            <person name="Qiu Y."/>
        </authorList>
    </citation>
    <scope>NUCLEOTIDE SEQUENCE</scope>
    <source>
        <strain evidence="1">NBL</strain>
    </source>
</reference>
<dbReference type="Proteomes" id="UP001281410">
    <property type="component" value="Unassembled WGS sequence"/>
</dbReference>
<proteinExistence type="predicted"/>
<sequence length="260" mass="29205">MDSTADDAWFRKSFAVKFEPGSTMPSKWWGMPLHSSSVTLFGDYVKTFEDLNLTGVDNLGGETGGEINGESGLTDVLPSEVMNLTRLRILLLDETKNLKGISRTLISRLPSLQVFSRILSSTTKNLSRNYDQSSSDEELLVVLHYDQSSGNTVLLEGSYDQPWNEVELFEGLVFLKRISDKIIALSSFRSVHHFKSSPKLLCCSKRLTIMCTELVSLNISSSAMRRMENLHTPSISDCYILRAVKICLEEDKERARSTYA</sequence>
<protein>
    <submittedName>
        <fullName evidence="1">Uncharacterized protein</fullName>
    </submittedName>
</protein>
<gene>
    <name evidence="1" type="ORF">Dsin_013672</name>
</gene>
<dbReference type="AlphaFoldDB" id="A0AAE0ALI7"/>
<evidence type="ECO:0000313" key="2">
    <source>
        <dbReference type="Proteomes" id="UP001281410"/>
    </source>
</evidence>
<dbReference type="EMBL" id="JANJYJ010000004">
    <property type="protein sequence ID" value="KAK3219702.1"/>
    <property type="molecule type" value="Genomic_DNA"/>
</dbReference>
<evidence type="ECO:0000313" key="1">
    <source>
        <dbReference type="EMBL" id="KAK3219702.1"/>
    </source>
</evidence>
<name>A0AAE0ALI7_9ROSI</name>
<organism evidence="1 2">
    <name type="scientific">Dipteronia sinensis</name>
    <dbReference type="NCBI Taxonomy" id="43782"/>
    <lineage>
        <taxon>Eukaryota</taxon>
        <taxon>Viridiplantae</taxon>
        <taxon>Streptophyta</taxon>
        <taxon>Embryophyta</taxon>
        <taxon>Tracheophyta</taxon>
        <taxon>Spermatophyta</taxon>
        <taxon>Magnoliopsida</taxon>
        <taxon>eudicotyledons</taxon>
        <taxon>Gunneridae</taxon>
        <taxon>Pentapetalae</taxon>
        <taxon>rosids</taxon>
        <taxon>malvids</taxon>
        <taxon>Sapindales</taxon>
        <taxon>Sapindaceae</taxon>
        <taxon>Hippocastanoideae</taxon>
        <taxon>Acereae</taxon>
        <taxon>Dipteronia</taxon>
    </lineage>
</organism>
<keyword evidence="2" id="KW-1185">Reference proteome</keyword>
<accession>A0AAE0ALI7</accession>
<comment type="caution">
    <text evidence="1">The sequence shown here is derived from an EMBL/GenBank/DDBJ whole genome shotgun (WGS) entry which is preliminary data.</text>
</comment>